<evidence type="ECO:0000256" key="4">
    <source>
        <dbReference type="ARBA" id="ARBA00023172"/>
    </source>
</evidence>
<name>A0A1U7NMV7_9FIRM</name>
<feature type="domain" description="Core-binding (CB)" evidence="7">
    <location>
        <begin position="58"/>
        <end position="147"/>
    </location>
</feature>
<evidence type="ECO:0008006" key="10">
    <source>
        <dbReference type="Google" id="ProtNLM"/>
    </source>
</evidence>
<dbReference type="AlphaFoldDB" id="A0A1U7NMV7"/>
<evidence type="ECO:0000259" key="7">
    <source>
        <dbReference type="PROSITE" id="PS51900"/>
    </source>
</evidence>
<gene>
    <name evidence="8" type="ORF">BO225_05500</name>
</gene>
<dbReference type="InterPro" id="IPR002104">
    <property type="entry name" value="Integrase_catalytic"/>
</dbReference>
<evidence type="ECO:0000256" key="3">
    <source>
        <dbReference type="ARBA" id="ARBA00023125"/>
    </source>
</evidence>
<dbReference type="GO" id="GO:0015074">
    <property type="term" value="P:DNA integration"/>
    <property type="evidence" value="ECO:0007669"/>
    <property type="project" value="UniProtKB-KW"/>
</dbReference>
<sequence>MPVYKDEKRGTWYVDIHYTDQNGKSRHITRRGFKRKGDAKAAEEDILRNLADNLPSSMTLDELVDQFNKNYAIEGIKESTMISNYSVYKQHIHKQLGSTKVKSIKAKTVMDWMSDLIAKEKPDGKKYSENTINNTKMTLSTYLSYAVKLEILESNPCHKVKKYKDQSHMSPKTDAEINFWSQTEFNKFYDAIDDTFWKTVFSFLWETGVRRGELISLQWQDIEFEKRTIMIRSTATNKTSKKGIIRTSPKTKRSNRRIDMTSSLEAALLDRFRNEQTKDGFCSNWYVFGDFRALSPTTLKRKHDQYTEAANVKHITLHGFRHSHASIMIMNGMPDQLVADRLGHSVETLHKVYTHIYEEQRVSFKEALNKIYNINSSQLPHDCFLG</sequence>
<dbReference type="SUPFAM" id="SSF56349">
    <property type="entry name" value="DNA breaking-rejoining enzymes"/>
    <property type="match status" value="1"/>
</dbReference>
<dbReference type="STRING" id="1862672.BO225_05500"/>
<dbReference type="InterPro" id="IPR004107">
    <property type="entry name" value="Integrase_SAM-like_N"/>
</dbReference>
<dbReference type="GO" id="GO:0003677">
    <property type="term" value="F:DNA binding"/>
    <property type="evidence" value="ECO:0007669"/>
    <property type="project" value="UniProtKB-UniRule"/>
</dbReference>
<feature type="domain" description="Tyr recombinase" evidence="6">
    <location>
        <begin position="175"/>
        <end position="373"/>
    </location>
</feature>
<reference evidence="8 9" key="1">
    <citation type="submission" date="2016-11" db="EMBL/GenBank/DDBJ databases">
        <title>Description of two novel members of the family Erysipelotrichaceae: Ileibacterium lipovorans gen. nov., sp. nov. and Dubosiella newyorkensis, gen. nov., sp. nov.</title>
        <authorList>
            <person name="Cox L.M."/>
            <person name="Sohn J."/>
            <person name="Tyrrell K.L."/>
            <person name="Citron D.M."/>
            <person name="Lawson P.A."/>
            <person name="Patel N.B."/>
            <person name="Iizumi T."/>
            <person name="Perez-Perez G.I."/>
            <person name="Goldstein E.J."/>
            <person name="Blaser M.J."/>
        </authorList>
    </citation>
    <scope>NUCLEOTIDE SEQUENCE [LARGE SCALE GENOMIC DNA]</scope>
    <source>
        <strain evidence="8 9">NYU-BL-A4</strain>
    </source>
</reference>
<dbReference type="InterPro" id="IPR050090">
    <property type="entry name" value="Tyrosine_recombinase_XerCD"/>
</dbReference>
<dbReference type="GO" id="GO:0006310">
    <property type="term" value="P:DNA recombination"/>
    <property type="evidence" value="ECO:0007669"/>
    <property type="project" value="UniProtKB-KW"/>
</dbReference>
<dbReference type="PROSITE" id="PS51900">
    <property type="entry name" value="CB"/>
    <property type="match status" value="1"/>
</dbReference>
<keyword evidence="3 5" id="KW-0238">DNA-binding</keyword>
<evidence type="ECO:0000256" key="2">
    <source>
        <dbReference type="ARBA" id="ARBA00022908"/>
    </source>
</evidence>
<protein>
    <recommendedName>
        <fullName evidence="10">Site-specific integrase</fullName>
    </recommendedName>
</protein>
<keyword evidence="4" id="KW-0233">DNA recombination</keyword>
<keyword evidence="2" id="KW-0229">DNA integration</keyword>
<dbReference type="Pfam" id="PF14657">
    <property type="entry name" value="Arm-DNA-bind_4"/>
    <property type="match status" value="1"/>
</dbReference>
<evidence type="ECO:0000259" key="6">
    <source>
        <dbReference type="PROSITE" id="PS51898"/>
    </source>
</evidence>
<evidence type="ECO:0000256" key="1">
    <source>
        <dbReference type="ARBA" id="ARBA00008857"/>
    </source>
</evidence>
<evidence type="ECO:0000313" key="8">
    <source>
        <dbReference type="EMBL" id="OLU46627.1"/>
    </source>
</evidence>
<evidence type="ECO:0000256" key="5">
    <source>
        <dbReference type="PROSITE-ProRule" id="PRU01248"/>
    </source>
</evidence>
<dbReference type="OrthoDB" id="9803188at2"/>
<dbReference type="InterPro" id="IPR011010">
    <property type="entry name" value="DNA_brk_join_enz"/>
</dbReference>
<dbReference type="InterPro" id="IPR010998">
    <property type="entry name" value="Integrase_recombinase_N"/>
</dbReference>
<dbReference type="InterPro" id="IPR028259">
    <property type="entry name" value="AP2-like_int_N"/>
</dbReference>
<dbReference type="Gene3D" id="1.10.443.10">
    <property type="entry name" value="Intergrase catalytic core"/>
    <property type="match status" value="1"/>
</dbReference>
<dbReference type="InterPro" id="IPR013762">
    <property type="entry name" value="Integrase-like_cat_sf"/>
</dbReference>
<dbReference type="Proteomes" id="UP000186705">
    <property type="component" value="Unassembled WGS sequence"/>
</dbReference>
<dbReference type="Pfam" id="PF00589">
    <property type="entry name" value="Phage_integrase"/>
    <property type="match status" value="1"/>
</dbReference>
<dbReference type="GeneID" id="78275400"/>
<comment type="caution">
    <text evidence="8">The sequence shown here is derived from an EMBL/GenBank/DDBJ whole genome shotgun (WGS) entry which is preliminary data.</text>
</comment>
<proteinExistence type="inferred from homology"/>
<dbReference type="Pfam" id="PF14659">
    <property type="entry name" value="Phage_int_SAM_3"/>
    <property type="match status" value="1"/>
</dbReference>
<dbReference type="PROSITE" id="PS51898">
    <property type="entry name" value="TYR_RECOMBINASE"/>
    <property type="match status" value="1"/>
</dbReference>
<dbReference type="PANTHER" id="PTHR30349:SF64">
    <property type="entry name" value="PROPHAGE INTEGRASE INTD-RELATED"/>
    <property type="match status" value="1"/>
</dbReference>
<dbReference type="RefSeq" id="WP_076341276.1">
    <property type="nucleotide sequence ID" value="NZ_CAPDDE010000083.1"/>
</dbReference>
<dbReference type="EMBL" id="MPKA01000062">
    <property type="protein sequence ID" value="OLU46627.1"/>
    <property type="molecule type" value="Genomic_DNA"/>
</dbReference>
<dbReference type="PANTHER" id="PTHR30349">
    <property type="entry name" value="PHAGE INTEGRASE-RELATED"/>
    <property type="match status" value="1"/>
</dbReference>
<dbReference type="Gene3D" id="1.10.150.130">
    <property type="match status" value="1"/>
</dbReference>
<dbReference type="CDD" id="cd01189">
    <property type="entry name" value="INT_ICEBs1_C_like"/>
    <property type="match status" value="1"/>
</dbReference>
<accession>A0A1U7NMV7</accession>
<dbReference type="InterPro" id="IPR044068">
    <property type="entry name" value="CB"/>
</dbReference>
<keyword evidence="9" id="KW-1185">Reference proteome</keyword>
<evidence type="ECO:0000313" key="9">
    <source>
        <dbReference type="Proteomes" id="UP000186705"/>
    </source>
</evidence>
<comment type="similarity">
    <text evidence="1">Belongs to the 'phage' integrase family.</text>
</comment>
<organism evidence="8 9">
    <name type="scientific">Dubosiella newyorkensis</name>
    <dbReference type="NCBI Taxonomy" id="1862672"/>
    <lineage>
        <taxon>Bacteria</taxon>
        <taxon>Bacillati</taxon>
        <taxon>Bacillota</taxon>
        <taxon>Erysipelotrichia</taxon>
        <taxon>Erysipelotrichales</taxon>
        <taxon>Erysipelotrichaceae</taxon>
        <taxon>Dubosiella</taxon>
    </lineage>
</organism>